<proteinExistence type="predicted"/>
<gene>
    <name evidence="1" type="ORF">E4656_09585</name>
</gene>
<accession>A0A4Z0WFH8</accession>
<organism evidence="1 2">
    <name type="scientific">Natronospirillum operosum</name>
    <dbReference type="NCBI Taxonomy" id="2759953"/>
    <lineage>
        <taxon>Bacteria</taxon>
        <taxon>Pseudomonadati</taxon>
        <taxon>Pseudomonadota</taxon>
        <taxon>Gammaproteobacteria</taxon>
        <taxon>Oceanospirillales</taxon>
        <taxon>Natronospirillaceae</taxon>
        <taxon>Natronospirillum</taxon>
    </lineage>
</organism>
<dbReference type="AlphaFoldDB" id="A0A4Z0WFH8"/>
<evidence type="ECO:0008006" key="3">
    <source>
        <dbReference type="Google" id="ProtNLM"/>
    </source>
</evidence>
<protein>
    <recommendedName>
        <fullName evidence="3">STAS domain-containing protein</fullName>
    </recommendedName>
</protein>
<keyword evidence="2" id="KW-1185">Reference proteome</keyword>
<dbReference type="OrthoDB" id="7585928at2"/>
<evidence type="ECO:0000313" key="1">
    <source>
        <dbReference type="EMBL" id="TGG93298.1"/>
    </source>
</evidence>
<name>A0A4Z0WFH8_9GAMM</name>
<dbReference type="RefSeq" id="WP_135483007.1">
    <property type="nucleotide sequence ID" value="NZ_SRMF01000003.1"/>
</dbReference>
<dbReference type="Proteomes" id="UP000297475">
    <property type="component" value="Unassembled WGS sequence"/>
</dbReference>
<reference evidence="1 2" key="1">
    <citation type="submission" date="2019-04" db="EMBL/GenBank/DDBJ databases">
        <title>Natronospirillum operosus gen. nov., sp. nov., a haloalkaliphilic satellite isolated from decaying biomass of laboratory culture of cyanobacterium Geitlerinema sp. and proposal of Natronospirillaceae fam. nov. and Saccharospirillaceae fam. nov.</title>
        <authorList>
            <person name="Kevbrin V."/>
            <person name="Boltyanskaya Y."/>
            <person name="Koziaeva V."/>
            <person name="Grouzdev D.S."/>
            <person name="Park M."/>
            <person name="Cho J."/>
        </authorList>
    </citation>
    <scope>NUCLEOTIDE SEQUENCE [LARGE SCALE GENOMIC DNA]</scope>
    <source>
        <strain evidence="1 2">G-116</strain>
    </source>
</reference>
<dbReference type="EMBL" id="SRMF01000003">
    <property type="protein sequence ID" value="TGG93298.1"/>
    <property type="molecule type" value="Genomic_DNA"/>
</dbReference>
<comment type="caution">
    <text evidence="1">The sequence shown here is derived from an EMBL/GenBank/DDBJ whole genome shotgun (WGS) entry which is preliminary data.</text>
</comment>
<sequence length="88" mass="10007">MTIQVKGKLLKLVDSCPVEEAETLYEKLLDKPDVKLDLSGCQHMHSAVLQALLMQPREIKRPPTDAFLKQMVLPRLEIAWRDAQSDHG</sequence>
<evidence type="ECO:0000313" key="2">
    <source>
        <dbReference type="Proteomes" id="UP000297475"/>
    </source>
</evidence>